<accession>A0A915CV93</accession>
<sequence>MSEHNLTTLELSNGFSSSSLKKQKLVDINQHSPKNAAPTYNLENAHKEENSAEDYMKIMIKDFHLTHIIPLIF</sequence>
<evidence type="ECO:0000313" key="1">
    <source>
        <dbReference type="Proteomes" id="UP000887574"/>
    </source>
</evidence>
<protein>
    <submittedName>
        <fullName evidence="2">Uncharacterized protein</fullName>
    </submittedName>
</protein>
<evidence type="ECO:0000313" key="2">
    <source>
        <dbReference type="WBParaSite" id="jg12983"/>
    </source>
</evidence>
<proteinExistence type="predicted"/>
<reference evidence="2" key="1">
    <citation type="submission" date="2022-11" db="UniProtKB">
        <authorList>
            <consortium name="WormBaseParasite"/>
        </authorList>
    </citation>
    <scope>IDENTIFICATION</scope>
</reference>
<dbReference type="Proteomes" id="UP000887574">
    <property type="component" value="Unplaced"/>
</dbReference>
<keyword evidence="1" id="KW-1185">Reference proteome</keyword>
<dbReference type="WBParaSite" id="jg12983">
    <property type="protein sequence ID" value="jg12983"/>
    <property type="gene ID" value="jg12983"/>
</dbReference>
<organism evidence="1 2">
    <name type="scientific">Ditylenchus dipsaci</name>
    <dbReference type="NCBI Taxonomy" id="166011"/>
    <lineage>
        <taxon>Eukaryota</taxon>
        <taxon>Metazoa</taxon>
        <taxon>Ecdysozoa</taxon>
        <taxon>Nematoda</taxon>
        <taxon>Chromadorea</taxon>
        <taxon>Rhabditida</taxon>
        <taxon>Tylenchina</taxon>
        <taxon>Tylenchomorpha</taxon>
        <taxon>Sphaerularioidea</taxon>
        <taxon>Anguinidae</taxon>
        <taxon>Anguininae</taxon>
        <taxon>Ditylenchus</taxon>
    </lineage>
</organism>
<name>A0A915CV93_9BILA</name>
<dbReference type="AlphaFoldDB" id="A0A915CV93"/>